<evidence type="ECO:0000313" key="2">
    <source>
        <dbReference type="EMBL" id="SFT19589.1"/>
    </source>
</evidence>
<protein>
    <recommendedName>
        <fullName evidence="4">Hydrogenase expression protein HypF</fullName>
    </recommendedName>
</protein>
<feature type="compositionally biased region" description="Basic and acidic residues" evidence="1">
    <location>
        <begin position="249"/>
        <end position="267"/>
    </location>
</feature>
<dbReference type="EMBL" id="FPAB01000011">
    <property type="protein sequence ID" value="SFT19589.1"/>
    <property type="molecule type" value="Genomic_DNA"/>
</dbReference>
<evidence type="ECO:0008006" key="4">
    <source>
        <dbReference type="Google" id="ProtNLM"/>
    </source>
</evidence>
<feature type="compositionally biased region" description="Acidic residues" evidence="1">
    <location>
        <begin position="77"/>
        <end position="88"/>
    </location>
</feature>
<reference evidence="3" key="1">
    <citation type="submission" date="2016-10" db="EMBL/GenBank/DDBJ databases">
        <authorList>
            <person name="Varghese N."/>
            <person name="Submissions S."/>
        </authorList>
    </citation>
    <scope>NUCLEOTIDE SEQUENCE [LARGE SCALE GENOMIC DNA]</scope>
    <source>
        <strain evidence="3">CGMCC 4.7047</strain>
    </source>
</reference>
<feature type="compositionally biased region" description="Basic and acidic residues" evidence="1">
    <location>
        <begin position="101"/>
        <end position="139"/>
    </location>
</feature>
<feature type="region of interest" description="Disordered" evidence="1">
    <location>
        <begin position="1"/>
        <end position="22"/>
    </location>
</feature>
<dbReference type="RefSeq" id="WP_093844339.1">
    <property type="nucleotide sequence ID" value="NZ_FPAB01000011.1"/>
</dbReference>
<organism evidence="2 3">
    <name type="scientific">Streptomyces harbinensis</name>
    <dbReference type="NCBI Taxonomy" id="1176198"/>
    <lineage>
        <taxon>Bacteria</taxon>
        <taxon>Bacillati</taxon>
        <taxon>Actinomycetota</taxon>
        <taxon>Actinomycetes</taxon>
        <taxon>Kitasatosporales</taxon>
        <taxon>Streptomycetaceae</taxon>
        <taxon>Streptomyces</taxon>
    </lineage>
</organism>
<accession>A0A1I6W0V3</accession>
<dbReference type="AlphaFoldDB" id="A0A1I6W0V3"/>
<proteinExistence type="predicted"/>
<feature type="region of interest" description="Disordered" evidence="1">
    <location>
        <begin position="51"/>
        <end position="350"/>
    </location>
</feature>
<sequence length="499" mass="52869">MSSEEIPPADDAGSARHAAPRKSLLRRLHMPISLAAMPSAALLGMGLTSSLAKADPQGENPFSGTACVELPDQQIAEIEDPPAEEAPAEQETTAVTEEDAERAAAEREAAEREAAEREAAEREAAEREAAEREAARRAELTAPDPDPGADAAGPADPDPDPDPETAPGPGDAAAPPPDAPQDPAAPDRTDPAHPDYNPWDPLGLGPALEQFGRDVVDFFTPGGKQQPPPEESDREPAAEPPPEAEESDPAERTEPPQNRARDPREESGTAGELPVPDEPQEPDEPGNDPGNEPGDTTGADTAGPADEEPQDTAGAGDGAEEPPEPERDVVHDPAAEDEKPGLPCPVELRVPGTDERTPVVIADKPWYLEATSLTLRGLEYHGVVNVTTASGTVKQALKFTAREVDIGDLHQIVEGADGLHHHVATESGSVSTFRDGTVTMYTERMTGRLFGVIPVEYDAEHQPTFDLPYAHFTGVRLTQAAQFGGTLTMTGMRQYMTGR</sequence>
<feature type="compositionally biased region" description="Basic and acidic residues" evidence="1">
    <location>
        <begin position="324"/>
        <end position="340"/>
    </location>
</feature>
<dbReference type="Proteomes" id="UP000198873">
    <property type="component" value="Unassembled WGS sequence"/>
</dbReference>
<dbReference type="STRING" id="1176198.SAMN05444716_111113"/>
<evidence type="ECO:0000313" key="3">
    <source>
        <dbReference type="Proteomes" id="UP000198873"/>
    </source>
</evidence>
<name>A0A1I6W0V3_9ACTN</name>
<gene>
    <name evidence="2" type="ORF">SAMN05444716_111113</name>
</gene>
<evidence type="ECO:0000256" key="1">
    <source>
        <dbReference type="SAM" id="MobiDB-lite"/>
    </source>
</evidence>
<keyword evidence="3" id="KW-1185">Reference proteome</keyword>